<dbReference type="EMBL" id="BAABIW010000014">
    <property type="protein sequence ID" value="GAA5025838.1"/>
    <property type="molecule type" value="Genomic_DNA"/>
</dbReference>
<evidence type="ECO:0000313" key="4">
    <source>
        <dbReference type="Proteomes" id="UP001500427"/>
    </source>
</evidence>
<protein>
    <recommendedName>
        <fullName evidence="2">Oxidoreductase molybdopterin-binding domain-containing protein</fullName>
    </recommendedName>
</protein>
<comment type="caution">
    <text evidence="3">The sequence shown here is derived from an EMBL/GenBank/DDBJ whole genome shotgun (WGS) entry which is preliminary data.</text>
</comment>
<dbReference type="Gene3D" id="3.90.420.10">
    <property type="entry name" value="Oxidoreductase, molybdopterin-binding domain"/>
    <property type="match status" value="1"/>
</dbReference>
<dbReference type="CDD" id="cd00321">
    <property type="entry name" value="SO_family_Moco"/>
    <property type="match status" value="1"/>
</dbReference>
<name>A0ABP9JCY7_9MICO</name>
<evidence type="ECO:0000313" key="3">
    <source>
        <dbReference type="EMBL" id="GAA5025838.1"/>
    </source>
</evidence>
<feature type="region of interest" description="Disordered" evidence="1">
    <location>
        <begin position="1"/>
        <end position="32"/>
    </location>
</feature>
<reference evidence="4" key="1">
    <citation type="journal article" date="2019" name="Int. J. Syst. Evol. Microbiol.">
        <title>The Global Catalogue of Microorganisms (GCM) 10K type strain sequencing project: providing services to taxonomists for standard genome sequencing and annotation.</title>
        <authorList>
            <consortium name="The Broad Institute Genomics Platform"/>
            <consortium name="The Broad Institute Genome Sequencing Center for Infectious Disease"/>
            <person name="Wu L."/>
            <person name="Ma J."/>
        </authorList>
    </citation>
    <scope>NUCLEOTIDE SEQUENCE [LARGE SCALE GENOMIC DNA]</scope>
    <source>
        <strain evidence="4">JCM 17687</strain>
    </source>
</reference>
<organism evidence="3 4">
    <name type="scientific">Terrabacter aeriphilus</name>
    <dbReference type="NCBI Taxonomy" id="515662"/>
    <lineage>
        <taxon>Bacteria</taxon>
        <taxon>Bacillati</taxon>
        <taxon>Actinomycetota</taxon>
        <taxon>Actinomycetes</taxon>
        <taxon>Micrococcales</taxon>
        <taxon>Intrasporangiaceae</taxon>
        <taxon>Terrabacter</taxon>
    </lineage>
</organism>
<dbReference type="SUPFAM" id="SSF56524">
    <property type="entry name" value="Oxidoreductase molybdopterin-binding domain"/>
    <property type="match status" value="1"/>
</dbReference>
<dbReference type="InterPro" id="IPR000572">
    <property type="entry name" value="OxRdtase_Mopterin-bd_dom"/>
</dbReference>
<evidence type="ECO:0000256" key="1">
    <source>
        <dbReference type="SAM" id="MobiDB-lite"/>
    </source>
</evidence>
<sequence>MSRNEVGNTHPREGRPGSPADPPAESPTASAAVSRRTLLLSVGLGVGAVTLTTAGQTVPWLAPLDLFAPRSRTVGPQGLPVNRTSRQAGVTASAVDPGWRLELRHGTTTRTLTRDALLALPQSRSDLPIACVEGWSVGVAWDGVVLRRLLAEVDAPPSSRLRLTSLERSGAYRVTELPAEYAADPLTLVALGIDGEPLHLEHGYPARLVAPGRPGVLQTKWLRSIEVI</sequence>
<keyword evidence="4" id="KW-1185">Reference proteome</keyword>
<feature type="domain" description="Oxidoreductase molybdopterin-binding" evidence="2">
    <location>
        <begin position="98"/>
        <end position="227"/>
    </location>
</feature>
<proteinExistence type="predicted"/>
<evidence type="ECO:0000259" key="2">
    <source>
        <dbReference type="Pfam" id="PF00174"/>
    </source>
</evidence>
<dbReference type="Proteomes" id="UP001500427">
    <property type="component" value="Unassembled WGS sequence"/>
</dbReference>
<gene>
    <name evidence="3" type="ORF">GCM10023258_19070</name>
</gene>
<dbReference type="PANTHER" id="PTHR43032:SF2">
    <property type="entry name" value="BLL0505 PROTEIN"/>
    <property type="match status" value="1"/>
</dbReference>
<dbReference type="PANTHER" id="PTHR43032">
    <property type="entry name" value="PROTEIN-METHIONINE-SULFOXIDE REDUCTASE"/>
    <property type="match status" value="1"/>
</dbReference>
<dbReference type="InterPro" id="IPR036374">
    <property type="entry name" value="OxRdtase_Mopterin-bd_sf"/>
</dbReference>
<dbReference type="Pfam" id="PF00174">
    <property type="entry name" value="Oxidored_molyb"/>
    <property type="match status" value="1"/>
</dbReference>
<accession>A0ABP9JCY7</accession>